<gene>
    <name evidence="1" type="ORF">PZH42_29940</name>
</gene>
<name>A0AAW6M7W9_9BACE</name>
<proteinExistence type="predicted"/>
<reference evidence="1" key="1">
    <citation type="submission" date="2023-03" db="EMBL/GenBank/DDBJ databases">
        <title>DFI Biobank Strains.</title>
        <authorList>
            <person name="Mostad J."/>
            <person name="Paddock L."/>
            <person name="Medina S."/>
            <person name="Waligurski E."/>
            <person name="Barat B."/>
            <person name="Smith R."/>
            <person name="Burgo V."/>
            <person name="Metcalfe C."/>
            <person name="Woodson C."/>
            <person name="Sundararajan A."/>
            <person name="Ramaswamy R."/>
            <person name="Lin H."/>
            <person name="Pamer E.G."/>
        </authorList>
    </citation>
    <scope>NUCLEOTIDE SEQUENCE</scope>
    <source>
        <strain evidence="1">DFI.9.5</strain>
    </source>
</reference>
<sequence length="98" mass="11562">QRRTGRDLGATFLSGTVVVNALTELYEMFKYLRPQELQRQRISCVYAWAAIFTKKTADYELNVTGSVKRKERFRNYIKVPELAMFLREITDYRTADMI</sequence>
<accession>A0AAW6M7W9</accession>
<keyword evidence="1" id="KW-0347">Helicase</keyword>
<dbReference type="Proteomes" id="UP001221924">
    <property type="component" value="Unassembled WGS sequence"/>
</dbReference>
<dbReference type="GO" id="GO:0004386">
    <property type="term" value="F:helicase activity"/>
    <property type="evidence" value="ECO:0007669"/>
    <property type="project" value="UniProtKB-KW"/>
</dbReference>
<protein>
    <submittedName>
        <fullName evidence="1">Helicase</fullName>
    </submittedName>
</protein>
<comment type="caution">
    <text evidence="1">The sequence shown here is derived from an EMBL/GenBank/DDBJ whole genome shotgun (WGS) entry which is preliminary data.</text>
</comment>
<dbReference type="InterPro" id="IPR052933">
    <property type="entry name" value="DNA_Protect_Modify"/>
</dbReference>
<keyword evidence="1" id="KW-0547">Nucleotide-binding</keyword>
<dbReference type="PANTHER" id="PTHR41313">
    <property type="entry name" value="ADENINE-SPECIFIC METHYLTRANSFERASE"/>
    <property type="match status" value="1"/>
</dbReference>
<keyword evidence="1" id="KW-0067">ATP-binding</keyword>
<feature type="non-terminal residue" evidence="1">
    <location>
        <position position="1"/>
    </location>
</feature>
<evidence type="ECO:0000313" key="2">
    <source>
        <dbReference type="Proteomes" id="UP001221924"/>
    </source>
</evidence>
<dbReference type="EMBL" id="JARFID010000842">
    <property type="protein sequence ID" value="MDE8698189.1"/>
    <property type="molecule type" value="Genomic_DNA"/>
</dbReference>
<feature type="non-terminal residue" evidence="1">
    <location>
        <position position="98"/>
    </location>
</feature>
<evidence type="ECO:0000313" key="1">
    <source>
        <dbReference type="EMBL" id="MDE8698189.1"/>
    </source>
</evidence>
<keyword evidence="1" id="KW-0378">Hydrolase</keyword>
<dbReference type="PANTHER" id="PTHR41313:SF1">
    <property type="entry name" value="DNA METHYLASE ADENINE-SPECIFIC DOMAIN-CONTAINING PROTEIN"/>
    <property type="match status" value="1"/>
</dbReference>
<organism evidence="1 2">
    <name type="scientific">Bacteroides cellulosilyticus</name>
    <dbReference type="NCBI Taxonomy" id="246787"/>
    <lineage>
        <taxon>Bacteria</taxon>
        <taxon>Pseudomonadati</taxon>
        <taxon>Bacteroidota</taxon>
        <taxon>Bacteroidia</taxon>
        <taxon>Bacteroidales</taxon>
        <taxon>Bacteroidaceae</taxon>
        <taxon>Bacteroides</taxon>
    </lineage>
</organism>
<dbReference type="AlphaFoldDB" id="A0AAW6M7W9"/>